<name>A0A2H0DYH7_9BACT</name>
<proteinExistence type="predicted"/>
<organism evidence="2 3">
    <name type="scientific">Candidatus Campbellbacteria bacterium CG22_combo_CG10-13_8_21_14_all_43_18</name>
    <dbReference type="NCBI Taxonomy" id="1974530"/>
    <lineage>
        <taxon>Bacteria</taxon>
        <taxon>Candidatus Campbelliibacteriota</taxon>
    </lineage>
</organism>
<keyword evidence="1" id="KW-0812">Transmembrane</keyword>
<sequence>MFFLKESFQKIKIFLGKLNFLIRLDSDINWVSLVILFLIINIFFLSYAVASFYNVSSDEAVLVEKTPRSPSNTLNRGALEDVLSLLRLRKENYRSLLESDFRFVDPSL</sequence>
<keyword evidence="1" id="KW-0472">Membrane</keyword>
<protein>
    <submittedName>
        <fullName evidence="2">Uncharacterized protein</fullName>
    </submittedName>
</protein>
<accession>A0A2H0DYH7</accession>
<dbReference type="EMBL" id="PCTS01000012">
    <property type="protein sequence ID" value="PIP86650.1"/>
    <property type="molecule type" value="Genomic_DNA"/>
</dbReference>
<gene>
    <name evidence="2" type="ORF">COW82_00960</name>
</gene>
<feature type="transmembrane region" description="Helical" evidence="1">
    <location>
        <begin position="28"/>
        <end position="50"/>
    </location>
</feature>
<keyword evidence="1" id="KW-1133">Transmembrane helix</keyword>
<evidence type="ECO:0000313" key="3">
    <source>
        <dbReference type="Proteomes" id="UP000231276"/>
    </source>
</evidence>
<evidence type="ECO:0000313" key="2">
    <source>
        <dbReference type="EMBL" id="PIP86650.1"/>
    </source>
</evidence>
<dbReference type="Proteomes" id="UP000231276">
    <property type="component" value="Unassembled WGS sequence"/>
</dbReference>
<comment type="caution">
    <text evidence="2">The sequence shown here is derived from an EMBL/GenBank/DDBJ whole genome shotgun (WGS) entry which is preliminary data.</text>
</comment>
<evidence type="ECO:0000256" key="1">
    <source>
        <dbReference type="SAM" id="Phobius"/>
    </source>
</evidence>
<reference evidence="2 3" key="1">
    <citation type="submission" date="2017-09" db="EMBL/GenBank/DDBJ databases">
        <title>Depth-based differentiation of microbial function through sediment-hosted aquifers and enrichment of novel symbionts in the deep terrestrial subsurface.</title>
        <authorList>
            <person name="Probst A.J."/>
            <person name="Ladd B."/>
            <person name="Jarett J.K."/>
            <person name="Geller-Mcgrath D.E."/>
            <person name="Sieber C.M."/>
            <person name="Emerson J.B."/>
            <person name="Anantharaman K."/>
            <person name="Thomas B.C."/>
            <person name="Malmstrom R."/>
            <person name="Stieglmeier M."/>
            <person name="Klingl A."/>
            <person name="Woyke T."/>
            <person name="Ryan C.M."/>
            <person name="Banfield J.F."/>
        </authorList>
    </citation>
    <scope>NUCLEOTIDE SEQUENCE [LARGE SCALE GENOMIC DNA]</scope>
    <source>
        <strain evidence="2">CG22_combo_CG10-13_8_21_14_all_43_18</strain>
    </source>
</reference>
<dbReference type="AlphaFoldDB" id="A0A2H0DYH7"/>